<reference evidence="5 6" key="1">
    <citation type="submission" date="2023-07" db="EMBL/GenBank/DDBJ databases">
        <title>Genomic Encyclopedia of Type Strains, Phase IV (KMG-IV): sequencing the most valuable type-strain genomes for metagenomic binning, comparative biology and taxonomic classification.</title>
        <authorList>
            <person name="Goeker M."/>
        </authorList>
    </citation>
    <scope>NUCLEOTIDE SEQUENCE [LARGE SCALE GENOMIC DNA]</scope>
    <source>
        <strain evidence="5 6">DSM 19619</strain>
    </source>
</reference>
<dbReference type="InterPro" id="IPR050469">
    <property type="entry name" value="Diguanylate_Cyclase"/>
</dbReference>
<dbReference type="SUPFAM" id="SSF55073">
    <property type="entry name" value="Nucleotide cyclase"/>
    <property type="match status" value="1"/>
</dbReference>
<dbReference type="InterPro" id="IPR043128">
    <property type="entry name" value="Rev_trsase/Diguanyl_cyclase"/>
</dbReference>
<dbReference type="Gene3D" id="3.30.70.270">
    <property type="match status" value="1"/>
</dbReference>
<keyword evidence="3" id="KW-1133">Transmembrane helix</keyword>
<dbReference type="PANTHER" id="PTHR45138:SF9">
    <property type="entry name" value="DIGUANYLATE CYCLASE DGCM-RELATED"/>
    <property type="match status" value="1"/>
</dbReference>
<feature type="transmembrane region" description="Helical" evidence="3">
    <location>
        <begin position="93"/>
        <end position="112"/>
    </location>
</feature>
<organism evidence="5 6">
    <name type="scientific">Labrys wisconsinensis</name>
    <dbReference type="NCBI Taxonomy" id="425677"/>
    <lineage>
        <taxon>Bacteria</taxon>
        <taxon>Pseudomonadati</taxon>
        <taxon>Pseudomonadota</taxon>
        <taxon>Alphaproteobacteria</taxon>
        <taxon>Hyphomicrobiales</taxon>
        <taxon>Xanthobacteraceae</taxon>
        <taxon>Labrys</taxon>
    </lineage>
</organism>
<dbReference type="InterPro" id="IPR029787">
    <property type="entry name" value="Nucleotide_cyclase"/>
</dbReference>
<dbReference type="Proteomes" id="UP001242480">
    <property type="component" value="Unassembled WGS sequence"/>
</dbReference>
<dbReference type="RefSeq" id="WP_307272200.1">
    <property type="nucleotide sequence ID" value="NZ_JAUSVX010000003.1"/>
</dbReference>
<gene>
    <name evidence="5" type="ORF">QO011_002475</name>
</gene>
<feature type="transmembrane region" description="Helical" evidence="3">
    <location>
        <begin position="37"/>
        <end position="55"/>
    </location>
</feature>
<dbReference type="NCBIfam" id="TIGR00254">
    <property type="entry name" value="GGDEF"/>
    <property type="match status" value="1"/>
</dbReference>
<sequence>MQMDLPTLWYLTLGTLLVGAAMTLWERRVHGHRSRQLGLWAGSYVVFALGCLVAMNRQAFPAVTGWALSNVLMVIGYLMVWHGAAGLDEPVKATRSALAVAAVALLWTGVGAGDVDLLWNHVAALPIALIAGLTAWTLVRSGTVAGLRSRPVAVAVFALHALFYLFRTFVSPLLAAAYGNEVLAVVAKATMYEAVLFSVAMPMAFLALIREEYQAELLTASRTDFLTGLSNRTGFFAQAARLLKESRADQPVSLLAFDLDHFKAINDRYGHDAGDDVLRLFASVARETAGADGLIVRLGGEEFAVLLPAHGSKEARAVGETVAARFAERAVRRDGLGIPATVSVGVAESEAGRCDLSALLTSADRALYRAKELGRNRIEIASPAEAVAAA</sequence>
<feature type="transmembrane region" description="Helical" evidence="3">
    <location>
        <begin position="151"/>
        <end position="170"/>
    </location>
</feature>
<accession>A0ABU0J5D1</accession>
<feature type="domain" description="GGDEF" evidence="4">
    <location>
        <begin position="250"/>
        <end position="383"/>
    </location>
</feature>
<evidence type="ECO:0000313" key="5">
    <source>
        <dbReference type="EMBL" id="MDQ0469464.1"/>
    </source>
</evidence>
<feature type="transmembrane region" description="Helical" evidence="3">
    <location>
        <begin position="118"/>
        <end position="139"/>
    </location>
</feature>
<dbReference type="EC" id="2.7.7.65" evidence="1"/>
<dbReference type="EMBL" id="JAUSVX010000003">
    <property type="protein sequence ID" value="MDQ0469464.1"/>
    <property type="molecule type" value="Genomic_DNA"/>
</dbReference>
<name>A0ABU0J5D1_9HYPH</name>
<evidence type="ECO:0000256" key="1">
    <source>
        <dbReference type="ARBA" id="ARBA00012528"/>
    </source>
</evidence>
<keyword evidence="3" id="KW-0812">Transmembrane</keyword>
<dbReference type="SMART" id="SM00267">
    <property type="entry name" value="GGDEF"/>
    <property type="match status" value="1"/>
</dbReference>
<comment type="caution">
    <text evidence="5">The sequence shown here is derived from an EMBL/GenBank/DDBJ whole genome shotgun (WGS) entry which is preliminary data.</text>
</comment>
<protein>
    <recommendedName>
        <fullName evidence="1">diguanylate cyclase</fullName>
        <ecNumber evidence="1">2.7.7.65</ecNumber>
    </recommendedName>
</protein>
<evidence type="ECO:0000313" key="6">
    <source>
        <dbReference type="Proteomes" id="UP001242480"/>
    </source>
</evidence>
<feature type="transmembrane region" description="Helical" evidence="3">
    <location>
        <begin position="6"/>
        <end position="25"/>
    </location>
</feature>
<dbReference type="PROSITE" id="PS50887">
    <property type="entry name" value="GGDEF"/>
    <property type="match status" value="1"/>
</dbReference>
<proteinExistence type="predicted"/>
<dbReference type="PANTHER" id="PTHR45138">
    <property type="entry name" value="REGULATORY COMPONENTS OF SENSORY TRANSDUCTION SYSTEM"/>
    <property type="match status" value="1"/>
</dbReference>
<keyword evidence="6" id="KW-1185">Reference proteome</keyword>
<dbReference type="Pfam" id="PF00990">
    <property type="entry name" value="GGDEF"/>
    <property type="match status" value="1"/>
</dbReference>
<evidence type="ECO:0000256" key="3">
    <source>
        <dbReference type="SAM" id="Phobius"/>
    </source>
</evidence>
<dbReference type="InterPro" id="IPR000160">
    <property type="entry name" value="GGDEF_dom"/>
</dbReference>
<evidence type="ECO:0000259" key="4">
    <source>
        <dbReference type="PROSITE" id="PS50887"/>
    </source>
</evidence>
<feature type="transmembrane region" description="Helical" evidence="3">
    <location>
        <begin position="190"/>
        <end position="209"/>
    </location>
</feature>
<comment type="catalytic activity">
    <reaction evidence="2">
        <text>2 GTP = 3',3'-c-di-GMP + 2 diphosphate</text>
        <dbReference type="Rhea" id="RHEA:24898"/>
        <dbReference type="ChEBI" id="CHEBI:33019"/>
        <dbReference type="ChEBI" id="CHEBI:37565"/>
        <dbReference type="ChEBI" id="CHEBI:58805"/>
        <dbReference type="EC" id="2.7.7.65"/>
    </reaction>
</comment>
<evidence type="ECO:0000256" key="2">
    <source>
        <dbReference type="ARBA" id="ARBA00034247"/>
    </source>
</evidence>
<dbReference type="CDD" id="cd01949">
    <property type="entry name" value="GGDEF"/>
    <property type="match status" value="1"/>
</dbReference>
<keyword evidence="3" id="KW-0472">Membrane</keyword>
<feature type="transmembrane region" description="Helical" evidence="3">
    <location>
        <begin position="61"/>
        <end position="81"/>
    </location>
</feature>